<evidence type="ECO:0000313" key="3">
    <source>
        <dbReference type="Proteomes" id="UP000030760"/>
    </source>
</evidence>
<accession>M3FGY3</accession>
<reference evidence="3" key="1">
    <citation type="journal article" date="2013" name="Genome Announc.">
        <title>Draft Genome Sequence of Streptomyces bottropensis ATCC 25435, a Bottromycin-Producing Actinomycete.</title>
        <authorList>
            <person name="Zhang H."/>
            <person name="Zhou W."/>
            <person name="Zhuang Y."/>
            <person name="Liang X."/>
            <person name="Liu T."/>
        </authorList>
    </citation>
    <scope>NUCLEOTIDE SEQUENCE [LARGE SCALE GENOMIC DNA]</scope>
    <source>
        <strain evidence="3">ATCC 25435</strain>
    </source>
</reference>
<feature type="region of interest" description="Disordered" evidence="1">
    <location>
        <begin position="40"/>
        <end position="61"/>
    </location>
</feature>
<organism evidence="2 3">
    <name type="scientific">Streptomyces bottropensis ATCC 25435</name>
    <dbReference type="NCBI Taxonomy" id="1054862"/>
    <lineage>
        <taxon>Bacteria</taxon>
        <taxon>Bacillati</taxon>
        <taxon>Actinomycetota</taxon>
        <taxon>Actinomycetes</taxon>
        <taxon>Kitasatosporales</taxon>
        <taxon>Streptomycetaceae</taxon>
        <taxon>Streptomyces</taxon>
    </lineage>
</organism>
<protein>
    <submittedName>
        <fullName evidence="2">Uncharacterized protein</fullName>
    </submittedName>
</protein>
<dbReference type="EMBL" id="KB405095">
    <property type="protein sequence ID" value="EMF52165.1"/>
    <property type="molecule type" value="Genomic_DNA"/>
</dbReference>
<dbReference type="AlphaFoldDB" id="M3FGY3"/>
<proteinExistence type="predicted"/>
<sequence>MSGRGGARFFICGTRFFIFRTADGHATAGTALRRGPKLLRAHGHPRTGRRLDERLTERTGS</sequence>
<name>M3FGY3_9ACTN</name>
<feature type="compositionally biased region" description="Basic and acidic residues" evidence="1">
    <location>
        <begin position="49"/>
        <end position="61"/>
    </location>
</feature>
<dbReference type="Proteomes" id="UP000030760">
    <property type="component" value="Unassembled WGS sequence"/>
</dbReference>
<gene>
    <name evidence="2" type="ORF">SBD_6687</name>
</gene>
<evidence type="ECO:0000256" key="1">
    <source>
        <dbReference type="SAM" id="MobiDB-lite"/>
    </source>
</evidence>
<evidence type="ECO:0000313" key="2">
    <source>
        <dbReference type="EMBL" id="EMF52165.1"/>
    </source>
</evidence>